<dbReference type="InterPro" id="IPR046235">
    <property type="entry name" value="DUF6268"/>
</dbReference>
<protein>
    <recommendedName>
        <fullName evidence="2">DUF6268 domain-containing protein</fullName>
    </recommendedName>
</protein>
<evidence type="ECO:0000313" key="4">
    <source>
        <dbReference type="Proteomes" id="UP000320300"/>
    </source>
</evidence>
<name>A0A521AK74_9SPHI</name>
<sequence length="306" mass="34523">MKIPTLALPFLILLPALSIAQSHKSIGDIHYDYIPVKLGDTSASAKIFNADISFPIFKKQTSSLSGKAEIGSIKFSNFPGDANSSLYSISFQAAYTHKLDSSKSLSIFGKLGVYSDFEDISIEDFRGTVGFQYRIRKNARYLYGLGVAYSNQFFGHQINPYITIDYHPSKNWYLYGQIPSDFRIEYSLSDKDFLAFGIKGQTNSYRLSDKTGLGRYNNSSFIQTSQWSGKLYYERFIFKNWSVNVSAGYAFSQNFRQYNNIGGSMLDSWTILTIPVGKKRPDPAVEIKKPGVLYSAGIRYSIFSKK</sequence>
<feature type="chain" id="PRO_5021707272" description="DUF6268 domain-containing protein" evidence="1">
    <location>
        <begin position="21"/>
        <end position="306"/>
    </location>
</feature>
<dbReference type="EMBL" id="FXTN01000001">
    <property type="protein sequence ID" value="SMO35188.1"/>
    <property type="molecule type" value="Genomic_DNA"/>
</dbReference>
<dbReference type="AlphaFoldDB" id="A0A521AK74"/>
<evidence type="ECO:0000256" key="1">
    <source>
        <dbReference type="SAM" id="SignalP"/>
    </source>
</evidence>
<dbReference type="Proteomes" id="UP000320300">
    <property type="component" value="Unassembled WGS sequence"/>
</dbReference>
<proteinExistence type="predicted"/>
<evidence type="ECO:0000259" key="2">
    <source>
        <dbReference type="Pfam" id="PF19783"/>
    </source>
</evidence>
<feature type="signal peptide" evidence="1">
    <location>
        <begin position="1"/>
        <end position="20"/>
    </location>
</feature>
<evidence type="ECO:0000313" key="3">
    <source>
        <dbReference type="EMBL" id="SMO35188.1"/>
    </source>
</evidence>
<organism evidence="3 4">
    <name type="scientific">Pedobacter westerhofensis</name>
    <dbReference type="NCBI Taxonomy" id="425512"/>
    <lineage>
        <taxon>Bacteria</taxon>
        <taxon>Pseudomonadati</taxon>
        <taxon>Bacteroidota</taxon>
        <taxon>Sphingobacteriia</taxon>
        <taxon>Sphingobacteriales</taxon>
        <taxon>Sphingobacteriaceae</taxon>
        <taxon>Pedobacter</taxon>
    </lineage>
</organism>
<gene>
    <name evidence="3" type="ORF">SAMN06265348_101273</name>
</gene>
<keyword evidence="1" id="KW-0732">Signal</keyword>
<dbReference type="Pfam" id="PF19783">
    <property type="entry name" value="DUF6268"/>
    <property type="match status" value="1"/>
</dbReference>
<dbReference type="OrthoDB" id="635817at2"/>
<feature type="domain" description="DUF6268" evidence="2">
    <location>
        <begin position="37"/>
        <end position="256"/>
    </location>
</feature>
<accession>A0A521AK74</accession>
<keyword evidence="4" id="KW-1185">Reference proteome</keyword>
<dbReference type="RefSeq" id="WP_142526385.1">
    <property type="nucleotide sequence ID" value="NZ_CBCSJO010000002.1"/>
</dbReference>
<reference evidence="3 4" key="1">
    <citation type="submission" date="2017-05" db="EMBL/GenBank/DDBJ databases">
        <authorList>
            <person name="Varghese N."/>
            <person name="Submissions S."/>
        </authorList>
    </citation>
    <scope>NUCLEOTIDE SEQUENCE [LARGE SCALE GENOMIC DNA]</scope>
    <source>
        <strain evidence="3 4">DSM 19036</strain>
    </source>
</reference>